<protein>
    <submittedName>
        <fullName evidence="2">Uncharacterized protein</fullName>
    </submittedName>
</protein>
<feature type="compositionally biased region" description="Low complexity" evidence="1">
    <location>
        <begin position="358"/>
        <end position="413"/>
    </location>
</feature>
<evidence type="ECO:0000313" key="2">
    <source>
        <dbReference type="EMBL" id="EGC15162.1"/>
    </source>
</evidence>
<reference evidence="2 3" key="1">
    <citation type="submission" date="2011-01" db="EMBL/GenBank/DDBJ databases">
        <authorList>
            <person name="Muzny D."/>
            <person name="Qin X."/>
            <person name="Buhay C."/>
            <person name="Dugan-Rocha S."/>
            <person name="Ding Y."/>
            <person name="Chen G."/>
            <person name="Hawes A."/>
            <person name="Holder M."/>
            <person name="Jhangiani S."/>
            <person name="Johnson A."/>
            <person name="Khan Z."/>
            <person name="Li Z."/>
            <person name="Liu W."/>
            <person name="Liu X."/>
            <person name="Perez L."/>
            <person name="Shen H."/>
            <person name="Wang Q."/>
            <person name="Watt J."/>
            <person name="Xi L."/>
            <person name="Xin Y."/>
            <person name="Zhou J."/>
            <person name="Deng J."/>
            <person name="Jiang H."/>
            <person name="Liu Y."/>
            <person name="Qu J."/>
            <person name="Song X.-Z."/>
            <person name="Zhang L."/>
            <person name="Villasana D."/>
            <person name="Johnson A."/>
            <person name="Liu J."/>
            <person name="Liyanage D."/>
            <person name="Lorensuhewa L."/>
            <person name="Robinson T."/>
            <person name="Song A."/>
            <person name="Song B.-B."/>
            <person name="Dinh H."/>
            <person name="Thornton R."/>
            <person name="Coyle M."/>
            <person name="Francisco L."/>
            <person name="Jackson L."/>
            <person name="Javaid M."/>
            <person name="Korchina V."/>
            <person name="Kovar C."/>
            <person name="Mata R."/>
            <person name="Mathew T."/>
            <person name="Ngo R."/>
            <person name="Nguyen L."/>
            <person name="Nguyen N."/>
            <person name="Okwuonu G."/>
            <person name="Ongeri F."/>
            <person name="Pham C."/>
            <person name="Simmons D."/>
            <person name="Wilczek-Boney K."/>
            <person name="Hale W."/>
            <person name="Jakkamsetti A."/>
            <person name="Pham P."/>
            <person name="Ruth R."/>
            <person name="San Lucas F."/>
            <person name="Warren J."/>
            <person name="Zhang J."/>
            <person name="Zhao Z."/>
            <person name="Zhou C."/>
            <person name="Zhu D."/>
            <person name="Lee S."/>
            <person name="Bess C."/>
            <person name="Blankenburg K."/>
            <person name="Forbes L."/>
            <person name="Fu Q."/>
            <person name="Gubbala S."/>
            <person name="Hirani K."/>
            <person name="Jayaseelan J.C."/>
            <person name="Lara F."/>
            <person name="Munidasa M."/>
            <person name="Palculict T."/>
            <person name="Patil S."/>
            <person name="Pu L.-L."/>
            <person name="Saada N."/>
            <person name="Tang L."/>
            <person name="Weissenberger G."/>
            <person name="Zhu Y."/>
            <person name="Hemphill L."/>
            <person name="Shang Y."/>
            <person name="Youmans B."/>
            <person name="Ayvaz T."/>
            <person name="Ross M."/>
            <person name="Santibanez J."/>
            <person name="Aqrawi P."/>
            <person name="Gross S."/>
            <person name="Joshi V."/>
            <person name="Fowler G."/>
            <person name="Nazareth L."/>
            <person name="Reid J."/>
            <person name="Worley K."/>
            <person name="Petrosino J."/>
            <person name="Highlander S."/>
            <person name="Gibbs R."/>
        </authorList>
    </citation>
    <scope>NUCLEOTIDE SEQUENCE [LARGE SCALE GENOMIC DNA]</scope>
    <source>
        <strain evidence="2 3">MM4-1A</strain>
    </source>
</reference>
<dbReference type="Proteomes" id="UP000004335">
    <property type="component" value="Unassembled WGS sequence"/>
</dbReference>
<feature type="region of interest" description="Disordered" evidence="1">
    <location>
        <begin position="333"/>
        <end position="413"/>
    </location>
</feature>
<proteinExistence type="predicted"/>
<comment type="caution">
    <text evidence="2">The sequence shown here is derived from an EMBL/GenBank/DDBJ whole genome shotgun (WGS) entry which is preliminary data.</text>
</comment>
<gene>
    <name evidence="2" type="ORF">HMPREF0536_10811</name>
</gene>
<accession>A0A828RHI2</accession>
<organism evidence="2 3">
    <name type="scientific">Limosilactobacillus reuteri MM4-1A</name>
    <dbReference type="NCBI Taxonomy" id="548485"/>
    <lineage>
        <taxon>Bacteria</taxon>
        <taxon>Bacillati</taxon>
        <taxon>Bacillota</taxon>
        <taxon>Bacilli</taxon>
        <taxon>Lactobacillales</taxon>
        <taxon>Lactobacillaceae</taxon>
        <taxon>Limosilactobacillus</taxon>
    </lineage>
</organism>
<evidence type="ECO:0000313" key="3">
    <source>
        <dbReference type="Proteomes" id="UP000004335"/>
    </source>
</evidence>
<sequence length="413" mass="43954">MGKNKEGERPIGRFYFAQNRREKQMRTLTIADNWKDWKFGDTDAVMTFNAQNDGQTPDFTNKTLTFKIADSAASTPDNPKDYVASAAGYVENNKVLLKTEDVKTLTPGTYSVELWVMDNSTEKNAIYPSKGFAFFSIEENTMKVSDITNVPSKTLEAIYADLKQQVGAIKKGSQGEPGKTPKIVMGSVTKLSPDAQPSATLVPLQSDPNTYTLNLQLPQGVQGEQGLQGIPGVGSKGLDGNNGLTPTIDPKTKHWMIGGTDTGVIAEGQAGKDADPSKYVTIVSFNQLRQQVQDNATALDALQKSAVNKDLQTQIANLTSQVTDLTAQVKALQEAKSDTSKSDEPAKSDNKDDQPAKSDTPTSSADSPSTPASSSTTTPDSTPASSSSSDTSDNKSASSSAETSATPASDTTN</sequence>
<evidence type="ECO:0000256" key="1">
    <source>
        <dbReference type="SAM" id="MobiDB-lite"/>
    </source>
</evidence>
<dbReference type="EMBL" id="ACGX02000006">
    <property type="protein sequence ID" value="EGC15162.1"/>
    <property type="molecule type" value="Genomic_DNA"/>
</dbReference>
<dbReference type="AlphaFoldDB" id="A0A828RHI2"/>
<name>A0A828RHI2_LIMRT</name>
<feature type="compositionally biased region" description="Basic and acidic residues" evidence="1">
    <location>
        <begin position="333"/>
        <end position="356"/>
    </location>
</feature>